<accession>A0A2R6NII2</accession>
<dbReference type="EMBL" id="MLYV02001214">
    <property type="protein sequence ID" value="PSR72111.1"/>
    <property type="molecule type" value="Genomic_DNA"/>
</dbReference>
<protein>
    <submittedName>
        <fullName evidence="1">Uncharacterized protein</fullName>
    </submittedName>
</protein>
<evidence type="ECO:0000313" key="2">
    <source>
        <dbReference type="Proteomes" id="UP000186601"/>
    </source>
</evidence>
<comment type="caution">
    <text evidence="1">The sequence shown here is derived from an EMBL/GenBank/DDBJ whole genome shotgun (WGS) entry which is preliminary data.</text>
</comment>
<gene>
    <name evidence="1" type="ORF">PHLCEN_2v12026</name>
</gene>
<evidence type="ECO:0000313" key="1">
    <source>
        <dbReference type="EMBL" id="PSR72111.1"/>
    </source>
</evidence>
<name>A0A2R6NII2_9APHY</name>
<sequence length="55" mass="6397">MFINISQGPLRTLSNFQRALGRCRRLFCPIDSGRATRPPTIQRFIRYLQWVSVSA</sequence>
<organism evidence="1 2">
    <name type="scientific">Hermanssonia centrifuga</name>
    <dbReference type="NCBI Taxonomy" id="98765"/>
    <lineage>
        <taxon>Eukaryota</taxon>
        <taxon>Fungi</taxon>
        <taxon>Dikarya</taxon>
        <taxon>Basidiomycota</taxon>
        <taxon>Agaricomycotina</taxon>
        <taxon>Agaricomycetes</taxon>
        <taxon>Polyporales</taxon>
        <taxon>Meruliaceae</taxon>
        <taxon>Hermanssonia</taxon>
    </lineage>
</organism>
<dbReference type="AlphaFoldDB" id="A0A2R6NII2"/>
<reference evidence="1 2" key="1">
    <citation type="submission" date="2018-02" db="EMBL/GenBank/DDBJ databases">
        <title>Genome sequence of the basidiomycete white-rot fungus Phlebia centrifuga.</title>
        <authorList>
            <person name="Granchi Z."/>
            <person name="Peng M."/>
            <person name="de Vries R.P."/>
            <person name="Hilden K."/>
            <person name="Makela M.R."/>
            <person name="Grigoriev I."/>
            <person name="Riley R."/>
        </authorList>
    </citation>
    <scope>NUCLEOTIDE SEQUENCE [LARGE SCALE GENOMIC DNA]</scope>
    <source>
        <strain evidence="1 2">FBCC195</strain>
    </source>
</reference>
<proteinExistence type="predicted"/>
<dbReference type="Proteomes" id="UP000186601">
    <property type="component" value="Unassembled WGS sequence"/>
</dbReference>
<keyword evidence="2" id="KW-1185">Reference proteome</keyword>